<dbReference type="OrthoDB" id="4550602at2"/>
<evidence type="ECO:0000313" key="2">
    <source>
        <dbReference type="EMBL" id="RMB85036.1"/>
    </source>
</evidence>
<reference evidence="2 3" key="1">
    <citation type="submission" date="2017-11" db="EMBL/GenBank/DDBJ databases">
        <title>Draft genome of actinobacteria isolated from guarana (Paullinia cupana (Mart.) Ducke.</title>
        <authorList>
            <person name="Siqueira K.A."/>
            <person name="Liotti R.G."/>
            <person name="Mendes T.A.O."/>
            <person name="Soares M.A."/>
        </authorList>
    </citation>
    <scope>NUCLEOTIDE SEQUENCE [LARGE SCALE GENOMIC DNA]</scope>
    <source>
        <strain evidence="2 3">193</strain>
    </source>
</reference>
<dbReference type="Proteomes" id="UP000270471">
    <property type="component" value="Unassembled WGS sequence"/>
</dbReference>
<name>A0A3M0ISE3_9ACTN</name>
<dbReference type="EMBL" id="PENI01000008">
    <property type="protein sequence ID" value="RMB85036.1"/>
    <property type="molecule type" value="Genomic_DNA"/>
</dbReference>
<organism evidence="2 3">
    <name type="scientific">Streptomyces shenzhenensis</name>
    <dbReference type="NCBI Taxonomy" id="943815"/>
    <lineage>
        <taxon>Bacteria</taxon>
        <taxon>Bacillati</taxon>
        <taxon>Actinomycetota</taxon>
        <taxon>Actinomycetes</taxon>
        <taxon>Kitasatosporales</taxon>
        <taxon>Streptomycetaceae</taxon>
        <taxon>Streptomyces</taxon>
    </lineage>
</organism>
<accession>A0A3M0ISE3</accession>
<evidence type="ECO:0008006" key="4">
    <source>
        <dbReference type="Google" id="ProtNLM"/>
    </source>
</evidence>
<gene>
    <name evidence="2" type="ORF">CTZ28_15575</name>
</gene>
<dbReference type="RefSeq" id="WP_121890010.1">
    <property type="nucleotide sequence ID" value="NZ_PENI01000008.1"/>
</dbReference>
<sequence length="159" mass="18033">MLRSRWCRGPAAYSPGDRAPTDGDDGGIRGRRSGPLIVSVTDFTSDAYGDVPGIIRRGFALRRHWPDLDGAVGMWLWVTPSARRCGSVSVWTGRRAMVEFIRLPEHVAIMNEYRERGTTRSVIREYTSFDTARIWRDAEAWLTSDDRHRAARGTPRQRG</sequence>
<dbReference type="AlphaFoldDB" id="A0A3M0ISE3"/>
<evidence type="ECO:0000313" key="3">
    <source>
        <dbReference type="Proteomes" id="UP000270471"/>
    </source>
</evidence>
<proteinExistence type="predicted"/>
<keyword evidence="3" id="KW-1185">Reference proteome</keyword>
<evidence type="ECO:0000256" key="1">
    <source>
        <dbReference type="SAM" id="MobiDB-lite"/>
    </source>
</evidence>
<protein>
    <recommendedName>
        <fullName evidence="4">DUF3291 domain-containing protein</fullName>
    </recommendedName>
</protein>
<comment type="caution">
    <text evidence="2">The sequence shown here is derived from an EMBL/GenBank/DDBJ whole genome shotgun (WGS) entry which is preliminary data.</text>
</comment>
<feature type="region of interest" description="Disordered" evidence="1">
    <location>
        <begin position="1"/>
        <end position="31"/>
    </location>
</feature>